<dbReference type="AlphaFoldDB" id="A0A3D9V703"/>
<keyword evidence="7" id="KW-0963">Cytoplasm</keyword>
<keyword evidence="12" id="KW-0902">Two-component regulatory system</keyword>
<comment type="caution">
    <text evidence="18">The sequence shown here is derived from an EMBL/GenBank/DDBJ whole genome shotgun (WGS) entry which is preliminary data.</text>
</comment>
<keyword evidence="8" id="KW-0808">Transferase</keyword>
<feature type="region of interest" description="Disordered" evidence="16">
    <location>
        <begin position="256"/>
        <end position="275"/>
    </location>
</feature>
<comment type="catalytic activity">
    <reaction evidence="1">
        <text>ATP + protein L-histidine = ADP + protein N-phospho-L-histidine.</text>
        <dbReference type="EC" id="2.7.13.3"/>
    </reaction>
</comment>
<dbReference type="Pfam" id="PF02518">
    <property type="entry name" value="HATPase_c"/>
    <property type="match status" value="1"/>
</dbReference>
<evidence type="ECO:0000256" key="16">
    <source>
        <dbReference type="SAM" id="MobiDB-lite"/>
    </source>
</evidence>
<dbReference type="InterPro" id="IPR029016">
    <property type="entry name" value="GAF-like_dom_sf"/>
</dbReference>
<proteinExistence type="predicted"/>
<evidence type="ECO:0000256" key="11">
    <source>
        <dbReference type="ARBA" id="ARBA00023004"/>
    </source>
</evidence>
<dbReference type="SMART" id="SM00065">
    <property type="entry name" value="GAF"/>
    <property type="match status" value="2"/>
</dbReference>
<gene>
    <name evidence="18" type="ORF">DFJ64_3006</name>
</gene>
<dbReference type="GO" id="GO:0046872">
    <property type="term" value="F:metal ion binding"/>
    <property type="evidence" value="ECO:0007669"/>
    <property type="project" value="UniProtKB-KW"/>
</dbReference>
<comment type="cofactor">
    <cofactor evidence="2">
        <name>[4Fe-4S] cluster</name>
        <dbReference type="ChEBI" id="CHEBI:49883"/>
    </cofactor>
</comment>
<evidence type="ECO:0000313" key="19">
    <source>
        <dbReference type="Proteomes" id="UP000256485"/>
    </source>
</evidence>
<keyword evidence="19" id="KW-1185">Reference proteome</keyword>
<evidence type="ECO:0000256" key="1">
    <source>
        <dbReference type="ARBA" id="ARBA00000085"/>
    </source>
</evidence>
<evidence type="ECO:0000313" key="18">
    <source>
        <dbReference type="EMBL" id="REF37562.1"/>
    </source>
</evidence>
<dbReference type="OrthoDB" id="144293at2"/>
<dbReference type="InterPro" id="IPR005467">
    <property type="entry name" value="His_kinase_dom"/>
</dbReference>
<dbReference type="EMBL" id="QTUC01000001">
    <property type="protein sequence ID" value="REF37562.1"/>
    <property type="molecule type" value="Genomic_DNA"/>
</dbReference>
<keyword evidence="6" id="KW-0004">4Fe-4S</keyword>
<sequence>MTGARDVARAVDDRVIRAAAEVNAAVRDGLDEDTVLGLVARRVGAMLGAPACLVMTVEDDETLVVRAAAGPLAEATRGMRIPTVDTFEGEVVRHQRSIRLPDVGGDGDAASVLPPMVRAVLAVPVPGYGRPSGVIEVGDVHGRRFTADDADLVGLFAAHVAVVVEHERAGADLEPLADSSPPGAEPLPVTLDSLTSSVVATTGASACAVDLLHGDALRRASGHDVHRVLDRELLADVHDAARQAVSAKSPVIRRRGRDGSLVQAEPDGRAGEVPTEAPGGALVCVPLTSRGGAVGVLYAAWPPGPGPTELELAYLSAVAGEAATAVDSSHLVAAAQEKATQEERQRLARELHDSVSQALYGIALGARTARQTLRRAPEQADQSLTYILSLAETGLADMRALIFELRPQALAEEGLVVALHKQLAALRARHGLVTEAELGSEPAGTLAVKQTLYRVAQEALQNVARHARARRVTVRLSASSTALELEISDDGSGFDPRAEFPGHLGLRSMRERVSEIGGVLNLTSEPGKGTTVRVRVPSGLWP</sequence>
<evidence type="ECO:0000256" key="8">
    <source>
        <dbReference type="ARBA" id="ARBA00022679"/>
    </source>
</evidence>
<evidence type="ECO:0000256" key="10">
    <source>
        <dbReference type="ARBA" id="ARBA00022777"/>
    </source>
</evidence>
<evidence type="ECO:0000256" key="2">
    <source>
        <dbReference type="ARBA" id="ARBA00001966"/>
    </source>
</evidence>
<evidence type="ECO:0000256" key="14">
    <source>
        <dbReference type="ARBA" id="ARBA00024827"/>
    </source>
</evidence>
<evidence type="ECO:0000256" key="15">
    <source>
        <dbReference type="ARBA" id="ARBA00030800"/>
    </source>
</evidence>
<evidence type="ECO:0000256" key="5">
    <source>
        <dbReference type="ARBA" id="ARBA00017322"/>
    </source>
</evidence>
<keyword evidence="13" id="KW-0411">Iron-sulfur</keyword>
<evidence type="ECO:0000256" key="13">
    <source>
        <dbReference type="ARBA" id="ARBA00023014"/>
    </source>
</evidence>
<dbReference type="InterPro" id="IPR003594">
    <property type="entry name" value="HATPase_dom"/>
</dbReference>
<dbReference type="Pfam" id="PF07730">
    <property type="entry name" value="HisKA_3"/>
    <property type="match status" value="1"/>
</dbReference>
<dbReference type="GO" id="GO:0016020">
    <property type="term" value="C:membrane"/>
    <property type="evidence" value="ECO:0007669"/>
    <property type="project" value="InterPro"/>
</dbReference>
<protein>
    <recommendedName>
        <fullName evidence="5">Oxygen sensor histidine kinase NreB</fullName>
        <ecNumber evidence="4">2.7.13.3</ecNumber>
    </recommendedName>
    <alternativeName>
        <fullName evidence="15">Nitrogen regulation protein B</fullName>
    </alternativeName>
</protein>
<dbReference type="GO" id="GO:0005737">
    <property type="term" value="C:cytoplasm"/>
    <property type="evidence" value="ECO:0007669"/>
    <property type="project" value="UniProtKB-SubCell"/>
</dbReference>
<dbReference type="InterPro" id="IPR050482">
    <property type="entry name" value="Sensor_HK_TwoCompSys"/>
</dbReference>
<dbReference type="PROSITE" id="PS50109">
    <property type="entry name" value="HIS_KIN"/>
    <property type="match status" value="1"/>
</dbReference>
<feature type="domain" description="Histidine kinase" evidence="17">
    <location>
        <begin position="346"/>
        <end position="540"/>
    </location>
</feature>
<evidence type="ECO:0000256" key="12">
    <source>
        <dbReference type="ARBA" id="ARBA00023012"/>
    </source>
</evidence>
<accession>A0A3D9V703</accession>
<evidence type="ECO:0000256" key="9">
    <source>
        <dbReference type="ARBA" id="ARBA00022723"/>
    </source>
</evidence>
<dbReference type="SMART" id="SM00387">
    <property type="entry name" value="HATPase_c"/>
    <property type="match status" value="1"/>
</dbReference>
<dbReference type="GO" id="GO:0051539">
    <property type="term" value="F:4 iron, 4 sulfur cluster binding"/>
    <property type="evidence" value="ECO:0007669"/>
    <property type="project" value="UniProtKB-KW"/>
</dbReference>
<dbReference type="GO" id="GO:0046983">
    <property type="term" value="F:protein dimerization activity"/>
    <property type="evidence" value="ECO:0007669"/>
    <property type="project" value="InterPro"/>
</dbReference>
<dbReference type="Proteomes" id="UP000256485">
    <property type="component" value="Unassembled WGS sequence"/>
</dbReference>
<comment type="function">
    <text evidence="14">Member of the two-component regulatory system NreB/NreC involved in the control of dissimilatory nitrate/nitrite reduction in response to oxygen. NreB functions as a direct oxygen sensor histidine kinase which is autophosphorylated, in the absence of oxygen, probably at the conserved histidine residue, and transfers its phosphate group probably to a conserved aspartate residue of NreC. NreB/NreC activates the expression of the nitrate (narGHJI) and nitrite (nir) reductase operons, as well as the putative nitrate transporter gene narT.</text>
</comment>
<dbReference type="Pfam" id="PF13492">
    <property type="entry name" value="GAF_3"/>
    <property type="match status" value="1"/>
</dbReference>
<dbReference type="InterPro" id="IPR003018">
    <property type="entry name" value="GAF"/>
</dbReference>
<evidence type="ECO:0000256" key="7">
    <source>
        <dbReference type="ARBA" id="ARBA00022490"/>
    </source>
</evidence>
<dbReference type="InterPro" id="IPR004358">
    <property type="entry name" value="Sig_transdc_His_kin-like_C"/>
</dbReference>
<dbReference type="RefSeq" id="WP_115851003.1">
    <property type="nucleotide sequence ID" value="NZ_QTUC01000001.1"/>
</dbReference>
<dbReference type="PROSITE" id="PS00430">
    <property type="entry name" value="TONB_DEPENDENT_REC_1"/>
    <property type="match status" value="1"/>
</dbReference>
<comment type="subcellular location">
    <subcellularLocation>
        <location evidence="3">Cytoplasm</location>
    </subcellularLocation>
</comment>
<organism evidence="18 19">
    <name type="scientific">Thermasporomyces composti</name>
    <dbReference type="NCBI Taxonomy" id="696763"/>
    <lineage>
        <taxon>Bacteria</taxon>
        <taxon>Bacillati</taxon>
        <taxon>Actinomycetota</taxon>
        <taxon>Actinomycetes</taxon>
        <taxon>Propionibacteriales</taxon>
        <taxon>Nocardioidaceae</taxon>
        <taxon>Thermasporomyces</taxon>
    </lineage>
</organism>
<name>A0A3D9V703_THECX</name>
<dbReference type="Gene3D" id="1.20.5.1930">
    <property type="match status" value="1"/>
</dbReference>
<dbReference type="SUPFAM" id="SSF55874">
    <property type="entry name" value="ATPase domain of HSP90 chaperone/DNA topoisomerase II/histidine kinase"/>
    <property type="match status" value="1"/>
</dbReference>
<evidence type="ECO:0000256" key="4">
    <source>
        <dbReference type="ARBA" id="ARBA00012438"/>
    </source>
</evidence>
<dbReference type="PANTHER" id="PTHR24421:SF61">
    <property type="entry name" value="OXYGEN SENSOR HISTIDINE KINASE NREB"/>
    <property type="match status" value="1"/>
</dbReference>
<keyword evidence="11" id="KW-0408">Iron</keyword>
<reference evidence="18 19" key="1">
    <citation type="submission" date="2018-08" db="EMBL/GenBank/DDBJ databases">
        <title>Sequencing the genomes of 1000 actinobacteria strains.</title>
        <authorList>
            <person name="Klenk H.-P."/>
        </authorList>
    </citation>
    <scope>NUCLEOTIDE SEQUENCE [LARGE SCALE GENOMIC DNA]</scope>
    <source>
        <strain evidence="18 19">DSM 22891</strain>
    </source>
</reference>
<dbReference type="PANTHER" id="PTHR24421">
    <property type="entry name" value="NITRATE/NITRITE SENSOR PROTEIN NARX-RELATED"/>
    <property type="match status" value="1"/>
</dbReference>
<evidence type="ECO:0000259" key="17">
    <source>
        <dbReference type="PROSITE" id="PS50109"/>
    </source>
</evidence>
<evidence type="ECO:0000256" key="6">
    <source>
        <dbReference type="ARBA" id="ARBA00022485"/>
    </source>
</evidence>
<evidence type="ECO:0000256" key="3">
    <source>
        <dbReference type="ARBA" id="ARBA00004496"/>
    </source>
</evidence>
<dbReference type="Gene3D" id="3.30.450.40">
    <property type="match status" value="2"/>
</dbReference>
<dbReference type="InterPro" id="IPR036890">
    <property type="entry name" value="HATPase_C_sf"/>
</dbReference>
<keyword evidence="9" id="KW-0479">Metal-binding</keyword>
<dbReference type="PRINTS" id="PR00344">
    <property type="entry name" value="BCTRLSENSOR"/>
</dbReference>
<dbReference type="Gene3D" id="3.30.565.10">
    <property type="entry name" value="Histidine kinase-like ATPase, C-terminal domain"/>
    <property type="match status" value="1"/>
</dbReference>
<dbReference type="InterPro" id="IPR011712">
    <property type="entry name" value="Sig_transdc_His_kin_sub3_dim/P"/>
</dbReference>
<dbReference type="CDD" id="cd16917">
    <property type="entry name" value="HATPase_UhpB-NarQ-NarX-like"/>
    <property type="match status" value="1"/>
</dbReference>
<dbReference type="EC" id="2.7.13.3" evidence="4"/>
<dbReference type="SUPFAM" id="SSF55781">
    <property type="entry name" value="GAF domain-like"/>
    <property type="match status" value="2"/>
</dbReference>
<dbReference type="Pfam" id="PF01590">
    <property type="entry name" value="GAF"/>
    <property type="match status" value="1"/>
</dbReference>
<keyword evidence="10" id="KW-0418">Kinase</keyword>
<dbReference type="GO" id="GO:0000155">
    <property type="term" value="F:phosphorelay sensor kinase activity"/>
    <property type="evidence" value="ECO:0007669"/>
    <property type="project" value="InterPro"/>
</dbReference>
<dbReference type="InterPro" id="IPR010916">
    <property type="entry name" value="TonB_box_CS"/>
</dbReference>